<evidence type="ECO:0000313" key="1">
    <source>
        <dbReference type="EMBL" id="KDR24837.1"/>
    </source>
</evidence>
<dbReference type="EMBL" id="JFHD01000064">
    <property type="protein sequence ID" value="KDR24837.1"/>
    <property type="molecule type" value="Genomic_DNA"/>
</dbReference>
<comment type="caution">
    <text evidence="1">The sequence shown here is derived from an EMBL/GenBank/DDBJ whole genome shotgun (WGS) entry which is preliminary data.</text>
</comment>
<accession>A0A656Q8I4</accession>
<sequence>MWQLPYRSLRTRIMQWPEMRYKGCVLAPGLAEDDGMYSLELAILSPDGQRQTTGVLGDFPCPIEALRFAFQYGMAQIDHEPLPAPGWTVEEWHDRHPAGSTWMLRGSLSARGRRGA</sequence>
<protein>
    <submittedName>
        <fullName evidence="1">Uncharacterized protein</fullName>
    </submittedName>
</protein>
<dbReference type="Proteomes" id="UP000027451">
    <property type="component" value="Unassembled WGS sequence"/>
</dbReference>
<organism evidence="1 2">
    <name type="scientific">Caballeronia zhejiangensis</name>
    <dbReference type="NCBI Taxonomy" id="871203"/>
    <lineage>
        <taxon>Bacteria</taxon>
        <taxon>Pseudomonadati</taxon>
        <taxon>Pseudomonadota</taxon>
        <taxon>Betaproteobacteria</taxon>
        <taxon>Burkholderiales</taxon>
        <taxon>Burkholderiaceae</taxon>
        <taxon>Caballeronia</taxon>
    </lineage>
</organism>
<gene>
    <name evidence="1" type="ORF">BG60_33660</name>
</gene>
<proteinExistence type="predicted"/>
<reference evidence="1 2" key="1">
    <citation type="submission" date="2014-03" db="EMBL/GenBank/DDBJ databases">
        <title>Draft Genome Sequences of Four Burkholderia Strains.</title>
        <authorList>
            <person name="Liu X.Y."/>
            <person name="Li C.X."/>
            <person name="Xu J.H."/>
        </authorList>
    </citation>
    <scope>NUCLEOTIDE SEQUENCE [LARGE SCALE GENOMIC DNA]</scope>
    <source>
        <strain evidence="1 2">OP-1</strain>
    </source>
</reference>
<evidence type="ECO:0000313" key="2">
    <source>
        <dbReference type="Proteomes" id="UP000027451"/>
    </source>
</evidence>
<dbReference type="AlphaFoldDB" id="A0A656Q8I4"/>
<keyword evidence="2" id="KW-1185">Reference proteome</keyword>
<name>A0A656Q8I4_9BURK</name>